<dbReference type="Gene3D" id="3.30.980.10">
    <property type="entry name" value="Threonyl-trna Synthetase, Chain A, domain 2"/>
    <property type="match status" value="1"/>
</dbReference>
<dbReference type="InterPro" id="IPR012947">
    <property type="entry name" value="tRNA_SAD"/>
</dbReference>
<dbReference type="RefSeq" id="WP_009133748.1">
    <property type="nucleotide sequence ID" value="NZ_CP102250.1"/>
</dbReference>
<dbReference type="PATRIC" id="fig|742725.3.peg.996"/>
<comment type="cofactor">
    <cofactor evidence="1">
        <name>Zn(2+)</name>
        <dbReference type="ChEBI" id="CHEBI:29105"/>
    </cofactor>
</comment>
<dbReference type="PANTHER" id="PTHR43462:SF1">
    <property type="entry name" value="ALANYL-TRNA EDITING PROTEIN AARSD1"/>
    <property type="match status" value="1"/>
</dbReference>
<dbReference type="GeneID" id="92816040"/>
<sequence length="146" mass="16257">MGEKDYDPVMHTAEHLVNGTIARMLGCGRAFSTHIEKKKSKCDFRFPRNLTPEELERVEQTVNSQIAAKLGVRDELLSPDEAGARYSLERLPEGAESVRIVHIGDYDACPCIGSHVTNTAEIPPVSIISSDCTDGVLRVRFKFRKN</sequence>
<dbReference type="OrthoDB" id="9812949at2"/>
<organism evidence="5 6">
    <name type="scientific">Alistipes indistinctus YIT 12060</name>
    <dbReference type="NCBI Taxonomy" id="742725"/>
    <lineage>
        <taxon>Bacteria</taxon>
        <taxon>Pseudomonadati</taxon>
        <taxon>Bacteroidota</taxon>
        <taxon>Bacteroidia</taxon>
        <taxon>Bacteroidales</taxon>
        <taxon>Rikenellaceae</taxon>
        <taxon>Alistipes</taxon>
    </lineage>
</organism>
<dbReference type="STRING" id="742725.HMPREF9450_00942"/>
<dbReference type="SUPFAM" id="SSF55186">
    <property type="entry name" value="ThrRS/AlaRS common domain"/>
    <property type="match status" value="1"/>
</dbReference>
<evidence type="ECO:0000256" key="3">
    <source>
        <dbReference type="ARBA" id="ARBA00022833"/>
    </source>
</evidence>
<dbReference type="GO" id="GO:0046872">
    <property type="term" value="F:metal ion binding"/>
    <property type="evidence" value="ECO:0007669"/>
    <property type="project" value="UniProtKB-KW"/>
</dbReference>
<evidence type="ECO:0000256" key="1">
    <source>
        <dbReference type="ARBA" id="ARBA00001947"/>
    </source>
</evidence>
<name>G5H799_9BACT</name>
<keyword evidence="2" id="KW-0479">Metal-binding</keyword>
<dbReference type="PANTHER" id="PTHR43462">
    <property type="entry name" value="ALANYL-TRNA EDITING PROTEIN"/>
    <property type="match status" value="1"/>
</dbReference>
<dbReference type="GO" id="GO:0005524">
    <property type="term" value="F:ATP binding"/>
    <property type="evidence" value="ECO:0007669"/>
    <property type="project" value="InterPro"/>
</dbReference>
<keyword evidence="3" id="KW-0862">Zinc</keyword>
<evidence type="ECO:0000313" key="5">
    <source>
        <dbReference type="EMBL" id="EHB92738.1"/>
    </source>
</evidence>
<comment type="caution">
    <text evidence="5">The sequence shown here is derived from an EMBL/GenBank/DDBJ whole genome shotgun (WGS) entry which is preliminary data.</text>
</comment>
<dbReference type="Pfam" id="PF07973">
    <property type="entry name" value="tRNA_SAD"/>
    <property type="match status" value="1"/>
</dbReference>
<proteinExistence type="predicted"/>
<protein>
    <recommendedName>
        <fullName evidence="4">Threonyl/alanyl tRNA synthetase SAD domain-containing protein</fullName>
    </recommendedName>
</protein>
<reference evidence="5 6" key="1">
    <citation type="submission" date="2011-08" db="EMBL/GenBank/DDBJ databases">
        <title>The Genome Sequence of Alistipes indistinctus YIT 12060.</title>
        <authorList>
            <consortium name="The Broad Institute Genome Sequencing Platform"/>
            <person name="Earl A."/>
            <person name="Ward D."/>
            <person name="Feldgarden M."/>
            <person name="Gevers D."/>
            <person name="Morotomi M."/>
            <person name="Young S.K."/>
            <person name="Zeng Q."/>
            <person name="Gargeya S."/>
            <person name="Fitzgerald M."/>
            <person name="Haas B."/>
            <person name="Abouelleil A."/>
            <person name="Alvarado L."/>
            <person name="Arachchi H.M."/>
            <person name="Berlin A."/>
            <person name="Brown A."/>
            <person name="Chapman S.B."/>
            <person name="Chen Z."/>
            <person name="Dunbar C."/>
            <person name="Freedman E."/>
            <person name="Gearin G."/>
            <person name="Gellesch M."/>
            <person name="Goldberg J."/>
            <person name="Griggs A."/>
            <person name="Gujja S."/>
            <person name="Heiman D."/>
            <person name="Howarth C."/>
            <person name="Larson L."/>
            <person name="Lui A."/>
            <person name="MacDonald P.J.P."/>
            <person name="Montmayeur A."/>
            <person name="Murphy C."/>
            <person name="Neiman D."/>
            <person name="Pearson M."/>
            <person name="Priest M."/>
            <person name="Roberts A."/>
            <person name="Saif S."/>
            <person name="Shea T."/>
            <person name="Shenoy N."/>
            <person name="Sisk P."/>
            <person name="Stolte C."/>
            <person name="Sykes S."/>
            <person name="Wortman J."/>
            <person name="Nusbaum C."/>
            <person name="Birren B."/>
        </authorList>
    </citation>
    <scope>NUCLEOTIDE SEQUENCE [LARGE SCALE GENOMIC DNA]</scope>
    <source>
        <strain evidence="5 6">YIT 12060</strain>
    </source>
</reference>
<dbReference type="eggNOG" id="COG0013">
    <property type="taxonomic scope" value="Bacteria"/>
</dbReference>
<feature type="domain" description="Threonyl/alanyl tRNA synthetase SAD" evidence="4">
    <location>
        <begin position="98"/>
        <end position="140"/>
    </location>
</feature>
<dbReference type="SMART" id="SM00863">
    <property type="entry name" value="tRNA_SAD"/>
    <property type="match status" value="1"/>
</dbReference>
<evidence type="ECO:0000256" key="2">
    <source>
        <dbReference type="ARBA" id="ARBA00022723"/>
    </source>
</evidence>
<gene>
    <name evidence="5" type="ORF">HMPREF9450_00942</name>
</gene>
<evidence type="ECO:0000259" key="4">
    <source>
        <dbReference type="SMART" id="SM00863"/>
    </source>
</evidence>
<accession>G5H799</accession>
<dbReference type="InterPro" id="IPR018163">
    <property type="entry name" value="Thr/Ala-tRNA-synth_IIc_edit"/>
</dbReference>
<dbReference type="HOGENOM" id="CLU_1693793_0_0_10"/>
<dbReference type="GO" id="GO:0004812">
    <property type="term" value="F:aminoacyl-tRNA ligase activity"/>
    <property type="evidence" value="ECO:0007669"/>
    <property type="project" value="InterPro"/>
</dbReference>
<dbReference type="GO" id="GO:0002161">
    <property type="term" value="F:aminoacyl-tRNA deacylase activity"/>
    <property type="evidence" value="ECO:0007669"/>
    <property type="project" value="UniProtKB-ARBA"/>
</dbReference>
<dbReference type="AlphaFoldDB" id="G5H799"/>
<dbReference type="GO" id="GO:0043039">
    <property type="term" value="P:tRNA aminoacylation"/>
    <property type="evidence" value="ECO:0007669"/>
    <property type="project" value="InterPro"/>
</dbReference>
<dbReference type="Proteomes" id="UP000006008">
    <property type="component" value="Unassembled WGS sequence"/>
</dbReference>
<dbReference type="EMBL" id="ADLD01000009">
    <property type="protein sequence ID" value="EHB92738.1"/>
    <property type="molecule type" value="Genomic_DNA"/>
</dbReference>
<keyword evidence="6" id="KW-1185">Reference proteome</keyword>
<dbReference type="InterPro" id="IPR051335">
    <property type="entry name" value="Alanyl-tRNA_Editing_Enzymes"/>
</dbReference>
<evidence type="ECO:0000313" key="6">
    <source>
        <dbReference type="Proteomes" id="UP000006008"/>
    </source>
</evidence>